<feature type="domain" description="Hcy-binding" evidence="15">
    <location>
        <begin position="6"/>
        <end position="319"/>
    </location>
</feature>
<evidence type="ECO:0000313" key="17">
    <source>
        <dbReference type="Proteomes" id="UP000000591"/>
    </source>
</evidence>
<dbReference type="GO" id="GO:0008898">
    <property type="term" value="F:S-adenosylmethionine-homocysteine S-methyltransferase activity"/>
    <property type="evidence" value="ECO:0007669"/>
    <property type="project" value="EnsemblFungi"/>
</dbReference>
<dbReference type="InParanoid" id="Q75DZ8"/>
<dbReference type="AlphaFoldDB" id="Q75DZ8"/>
<keyword evidence="6" id="KW-0949">S-adenosyl-L-methionine</keyword>
<dbReference type="EC" id="2.1.1.10" evidence="10"/>
<comment type="subcellular location">
    <subcellularLocation>
        <location evidence="1">Cytoplasm</location>
    </subcellularLocation>
</comment>
<comment type="catalytic activity">
    <reaction evidence="11">
        <text>S-methyl-L-methionine + L-homocysteine = 2 L-methionine + H(+)</text>
        <dbReference type="Rhea" id="RHEA:26337"/>
        <dbReference type="ChEBI" id="CHEBI:15378"/>
        <dbReference type="ChEBI" id="CHEBI:57844"/>
        <dbReference type="ChEBI" id="CHEBI:58199"/>
        <dbReference type="ChEBI" id="CHEBI:58252"/>
        <dbReference type="EC" id="2.1.1.10"/>
    </reaction>
</comment>
<dbReference type="PROSITE" id="PS50970">
    <property type="entry name" value="HCY"/>
    <property type="match status" value="1"/>
</dbReference>
<keyword evidence="9" id="KW-0486">Methionine biosynthesis</keyword>
<gene>
    <name evidence="16" type="ORF">AGOS_ABL125W</name>
</gene>
<protein>
    <recommendedName>
        <fullName evidence="10">homocysteine S-methyltransferase</fullName>
        <ecNumber evidence="10">2.1.1.10</ecNumber>
    </recommendedName>
</protein>
<dbReference type="Gene3D" id="3.20.20.330">
    <property type="entry name" value="Homocysteine-binding-like domain"/>
    <property type="match status" value="1"/>
</dbReference>
<evidence type="ECO:0000256" key="1">
    <source>
        <dbReference type="ARBA" id="ARBA00004496"/>
    </source>
</evidence>
<evidence type="ECO:0000256" key="6">
    <source>
        <dbReference type="ARBA" id="ARBA00022691"/>
    </source>
</evidence>
<dbReference type="GO" id="GO:0009086">
    <property type="term" value="P:methionine biosynthetic process"/>
    <property type="evidence" value="ECO:0007669"/>
    <property type="project" value="UniProtKB-KW"/>
</dbReference>
<dbReference type="GO" id="GO:0005737">
    <property type="term" value="C:cytoplasm"/>
    <property type="evidence" value="ECO:0007669"/>
    <property type="project" value="UniProtKB-SubCell"/>
</dbReference>
<evidence type="ECO:0000256" key="11">
    <source>
        <dbReference type="ARBA" id="ARBA00052655"/>
    </source>
</evidence>
<evidence type="ECO:0000256" key="7">
    <source>
        <dbReference type="ARBA" id="ARBA00022723"/>
    </source>
</evidence>
<dbReference type="EMBL" id="AE016815">
    <property type="protein sequence ID" value="AAS50646.1"/>
    <property type="molecule type" value="Genomic_DNA"/>
</dbReference>
<dbReference type="FunFam" id="3.20.20.330:FF:000005">
    <property type="entry name" value="AdoMet-homocysteine methyltransferase"/>
    <property type="match status" value="1"/>
</dbReference>
<feature type="binding site" evidence="13 14">
    <location>
        <position position="304"/>
    </location>
    <ligand>
        <name>Zn(2+)</name>
        <dbReference type="ChEBI" id="CHEBI:29105"/>
    </ligand>
</feature>
<keyword evidence="8 13" id="KW-0862">Zinc</keyword>
<evidence type="ECO:0000256" key="2">
    <source>
        <dbReference type="ARBA" id="ARBA00022490"/>
    </source>
</evidence>
<evidence type="ECO:0000256" key="9">
    <source>
        <dbReference type="ARBA" id="ARBA00023167"/>
    </source>
</evidence>
<dbReference type="SUPFAM" id="SSF82282">
    <property type="entry name" value="Homocysteine S-methyltransferase"/>
    <property type="match status" value="1"/>
</dbReference>
<dbReference type="PANTHER" id="PTHR11103">
    <property type="entry name" value="SLR1189 PROTEIN"/>
    <property type="match status" value="1"/>
</dbReference>
<sequence>MPRIPIRQYLEEDPTRVLVMDGGQGTELENRGIVVASPVWSAAPFLDAAAWQQPDSRERAIVASVLRDFVAAGAEVIMTITYQASFTSVTTNTGITTLQDYNALLDRIVGFCRETVGDDKYLVGSIGAWGAHVCAEFTGDYGPRPDHIDYLAYFKPQLDNFNAQPALDLIGFETIPNAHELRAILSWDESVIAKPFYVALSVHDAGTLRDGTPMADVAAIVAAAAPLNPNFLGLGINCSSLSRTPAILAELHALLPALPMTIYPNSGEIYDPVKKVWNASPHVVDWGAVVASYIRSGARIIGGCCRTIPNDIRQIADAVRTHARASSTDVPGHASP</sequence>
<dbReference type="FunCoup" id="Q75DZ8">
    <property type="interactions" value="235"/>
</dbReference>
<name>Q75DZ8_EREGS</name>
<dbReference type="GO" id="GO:0032259">
    <property type="term" value="P:methylation"/>
    <property type="evidence" value="ECO:0007669"/>
    <property type="project" value="UniProtKB-KW"/>
</dbReference>
<dbReference type="STRING" id="284811.Q75DZ8"/>
<dbReference type="HOGENOM" id="CLU_004914_3_2_1"/>
<evidence type="ECO:0000256" key="10">
    <source>
        <dbReference type="ARBA" id="ARBA00039035"/>
    </source>
</evidence>
<dbReference type="GO" id="GO:0008270">
    <property type="term" value="F:zinc ion binding"/>
    <property type="evidence" value="ECO:0007669"/>
    <property type="project" value="InterPro"/>
</dbReference>
<feature type="binding site" evidence="13 14">
    <location>
        <position position="305"/>
    </location>
    <ligand>
        <name>Zn(2+)</name>
        <dbReference type="ChEBI" id="CHEBI:29105"/>
    </ligand>
</feature>
<dbReference type="InterPro" id="IPR003726">
    <property type="entry name" value="HCY_dom"/>
</dbReference>
<keyword evidence="5 14" id="KW-0808">Transferase</keyword>
<dbReference type="Proteomes" id="UP000000591">
    <property type="component" value="Chromosome II"/>
</dbReference>
<evidence type="ECO:0000259" key="15">
    <source>
        <dbReference type="PROSITE" id="PS50970"/>
    </source>
</evidence>
<reference evidence="17" key="2">
    <citation type="journal article" date="2013" name="G3 (Bethesda)">
        <title>Genomes of Ashbya fungi isolated from insects reveal four mating-type loci, numerous translocations, lack of transposons, and distinct gene duplications.</title>
        <authorList>
            <person name="Dietrich F.S."/>
            <person name="Voegeli S."/>
            <person name="Kuo S."/>
            <person name="Philippsen P."/>
        </authorList>
    </citation>
    <scope>GENOME REANNOTATION</scope>
    <source>
        <strain evidence="17">ATCC 10895 / CBS 109.51 / FGSC 9923 / NRRL Y-1056</strain>
    </source>
</reference>
<comment type="cofactor">
    <cofactor evidence="13">
        <name>Zn(2+)</name>
        <dbReference type="ChEBI" id="CHEBI:29105"/>
    </cofactor>
    <text evidence="13">Binds 1 zinc ion per subunit.</text>
</comment>
<keyword evidence="7 13" id="KW-0479">Metal-binding</keyword>
<dbReference type="PIRSF" id="PIRSF037505">
    <property type="entry name" value="Betaine_HMT"/>
    <property type="match status" value="1"/>
</dbReference>
<keyword evidence="2" id="KW-0963">Cytoplasm</keyword>
<organism evidence="16 17">
    <name type="scientific">Eremothecium gossypii (strain ATCC 10895 / CBS 109.51 / FGSC 9923 / NRRL Y-1056)</name>
    <name type="common">Yeast</name>
    <name type="synonym">Ashbya gossypii</name>
    <dbReference type="NCBI Taxonomy" id="284811"/>
    <lineage>
        <taxon>Eukaryota</taxon>
        <taxon>Fungi</taxon>
        <taxon>Dikarya</taxon>
        <taxon>Ascomycota</taxon>
        <taxon>Saccharomycotina</taxon>
        <taxon>Saccharomycetes</taxon>
        <taxon>Saccharomycetales</taxon>
        <taxon>Saccharomycetaceae</taxon>
        <taxon>Eremothecium</taxon>
    </lineage>
</organism>
<dbReference type="GeneID" id="4618902"/>
<dbReference type="Pfam" id="PF02574">
    <property type="entry name" value="S-methyl_trans"/>
    <property type="match status" value="1"/>
</dbReference>
<evidence type="ECO:0000256" key="14">
    <source>
        <dbReference type="PROSITE-ProRule" id="PRU00333"/>
    </source>
</evidence>
<keyword evidence="4" id="KW-0028">Amino-acid biosynthesis</keyword>
<evidence type="ECO:0000256" key="3">
    <source>
        <dbReference type="ARBA" id="ARBA00022603"/>
    </source>
</evidence>
<evidence type="ECO:0000256" key="12">
    <source>
        <dbReference type="ARBA" id="ARBA00053380"/>
    </source>
</evidence>
<dbReference type="RefSeq" id="NP_982822.1">
    <property type="nucleotide sequence ID" value="NM_208175.1"/>
</dbReference>
<accession>Q75DZ8</accession>
<evidence type="ECO:0000256" key="8">
    <source>
        <dbReference type="ARBA" id="ARBA00022833"/>
    </source>
</evidence>
<feature type="binding site" evidence="14">
    <location>
        <position position="238"/>
    </location>
    <ligand>
        <name>Zn(2+)</name>
        <dbReference type="ChEBI" id="CHEBI:29105"/>
    </ligand>
</feature>
<evidence type="ECO:0000313" key="16">
    <source>
        <dbReference type="EMBL" id="AAS50646.1"/>
    </source>
</evidence>
<dbReference type="InterPro" id="IPR017226">
    <property type="entry name" value="BHMT-like"/>
</dbReference>
<keyword evidence="17" id="KW-1185">Reference proteome</keyword>
<dbReference type="PANTHER" id="PTHR11103:SF10">
    <property type="entry name" value="HOMOCYSTEINE S-METHYLTRANSFERASE 1-RELATED"/>
    <property type="match status" value="1"/>
</dbReference>
<evidence type="ECO:0000256" key="4">
    <source>
        <dbReference type="ARBA" id="ARBA00022605"/>
    </source>
</evidence>
<keyword evidence="3 14" id="KW-0489">Methyltransferase</keyword>
<dbReference type="OMA" id="TECYEAQ"/>
<dbReference type="OrthoDB" id="261426at2759"/>
<evidence type="ECO:0000256" key="5">
    <source>
        <dbReference type="ARBA" id="ARBA00022679"/>
    </source>
</evidence>
<dbReference type="eggNOG" id="KOG1579">
    <property type="taxonomic scope" value="Eukaryota"/>
</dbReference>
<evidence type="ECO:0000256" key="13">
    <source>
        <dbReference type="PIRSR" id="PIRSR037505-2"/>
    </source>
</evidence>
<reference evidence="16 17" key="1">
    <citation type="journal article" date="2004" name="Science">
        <title>The Ashbya gossypii genome as a tool for mapping the ancient Saccharomyces cerevisiae genome.</title>
        <authorList>
            <person name="Dietrich F.S."/>
            <person name="Voegeli S."/>
            <person name="Brachat S."/>
            <person name="Lerch A."/>
            <person name="Gates K."/>
            <person name="Steiner S."/>
            <person name="Mohr C."/>
            <person name="Pohlmann R."/>
            <person name="Luedi P."/>
            <person name="Choi S."/>
            <person name="Wing R.A."/>
            <person name="Flavier A."/>
            <person name="Gaffney T.D."/>
            <person name="Philippsen P."/>
        </authorList>
    </citation>
    <scope>NUCLEOTIDE SEQUENCE [LARGE SCALE GENOMIC DNA]</scope>
    <source>
        <strain evidence="17">ATCC 10895 / CBS 109.51 / FGSC 9923 / NRRL Y-1056</strain>
    </source>
</reference>
<proteinExistence type="predicted"/>
<dbReference type="KEGG" id="ago:AGOS_ABL125W"/>
<comment type="function">
    <text evidence="12">Homocysteine S-methyltransferase involved in the conversion of S-adenosylmethionine (AdoMet) to methionine to control the methionine/AdoMet ratio. Also converts S-methylmethionine (SMM) to methionine.</text>
</comment>
<dbReference type="InterPro" id="IPR036589">
    <property type="entry name" value="HCY_dom_sf"/>
</dbReference>